<protein>
    <submittedName>
        <fullName evidence="5">Glycosyl transferase family 1</fullName>
    </submittedName>
</protein>
<evidence type="ECO:0000313" key="6">
    <source>
        <dbReference type="Proteomes" id="UP000529710"/>
    </source>
</evidence>
<proteinExistence type="predicted"/>
<evidence type="ECO:0000313" key="5">
    <source>
        <dbReference type="EMBL" id="NMM96411.1"/>
    </source>
</evidence>
<reference evidence="5 6" key="1">
    <citation type="submission" date="2020-02" db="EMBL/GenBank/DDBJ databases">
        <title>Characterization of phylogenetic diversity of novel bifidobacterial species isolated in Czech ZOOs.</title>
        <authorList>
            <person name="Lugli G.A."/>
            <person name="Vera N.B."/>
            <person name="Ventura M."/>
        </authorList>
    </citation>
    <scope>NUCLEOTIDE SEQUENCE [LARGE SCALE GENOMIC DNA]</scope>
    <source>
        <strain evidence="5 6">DSM 109960</strain>
    </source>
</reference>
<organism evidence="5 6">
    <name type="scientific">Bifidobacterium erythrocebi</name>
    <dbReference type="NCBI Taxonomy" id="2675325"/>
    <lineage>
        <taxon>Bacteria</taxon>
        <taxon>Bacillati</taxon>
        <taxon>Actinomycetota</taxon>
        <taxon>Actinomycetes</taxon>
        <taxon>Bifidobacteriales</taxon>
        <taxon>Bifidobacteriaceae</taxon>
        <taxon>Bifidobacterium</taxon>
    </lineage>
</organism>
<dbReference type="Proteomes" id="UP000529710">
    <property type="component" value="Unassembled WGS sequence"/>
</dbReference>
<accession>A0A7Y0EU08</accession>
<keyword evidence="6" id="KW-1185">Reference proteome</keyword>
<dbReference type="InterPro" id="IPR001296">
    <property type="entry name" value="Glyco_trans_1"/>
</dbReference>
<evidence type="ECO:0000259" key="4">
    <source>
        <dbReference type="Pfam" id="PF13439"/>
    </source>
</evidence>
<dbReference type="InterPro" id="IPR050194">
    <property type="entry name" value="Glycosyltransferase_grp1"/>
</dbReference>
<dbReference type="InterPro" id="IPR028098">
    <property type="entry name" value="Glyco_trans_4-like_N"/>
</dbReference>
<feature type="domain" description="Glycosyltransferase subfamily 4-like N-terminal" evidence="4">
    <location>
        <begin position="19"/>
        <end position="182"/>
    </location>
</feature>
<name>A0A7Y0EU08_9BIFI</name>
<dbReference type="SUPFAM" id="SSF53756">
    <property type="entry name" value="UDP-Glycosyltransferase/glycogen phosphorylase"/>
    <property type="match status" value="1"/>
</dbReference>
<dbReference type="AlphaFoldDB" id="A0A7Y0EU08"/>
<sequence length="379" mass="42965">MTHQPIRVLHVVPSLSKAGGVERFVFNMARFHDEDRVHYDFLHHDTHEGRLLTEPTYEHDLQELGSKVYRVENAGKDLLTFSKQVSSFFKEKGKDYDVVHCHMPNTAFWVLRDAFKSGIKIRIQHSHLNTSSDVFLHRLRNAPLIALGKPYITDCVACSQEAGSYLFGSRPFTVINNGIPLEQFRYDSQVRQQVRSRFGIERDAPVIGCVGRFVSQKNFPFAVRVFAKFYEIFPDSRMLILGDGDGRADLEKVIMSEHLSDAVILAGVREDIDKLYSAMDVFFMPSLYEGLPVSAVEAQAAGLPCIYSTKVPKETDITGTGVFLSLDDELEKWTYALKNAISGGRLMHAPIVLKQRGYSVRANAELLMQHYEHLMAMKC</sequence>
<dbReference type="PANTHER" id="PTHR45947">
    <property type="entry name" value="SULFOQUINOVOSYL TRANSFERASE SQD2"/>
    <property type="match status" value="1"/>
</dbReference>
<feature type="domain" description="Glycosyl transferase family 1" evidence="3">
    <location>
        <begin position="192"/>
        <end position="317"/>
    </location>
</feature>
<dbReference type="Gene3D" id="3.40.50.2000">
    <property type="entry name" value="Glycogen Phosphorylase B"/>
    <property type="match status" value="2"/>
</dbReference>
<dbReference type="PANTHER" id="PTHR45947:SF3">
    <property type="entry name" value="SULFOQUINOVOSYL TRANSFERASE SQD2"/>
    <property type="match status" value="1"/>
</dbReference>
<dbReference type="Pfam" id="PF13439">
    <property type="entry name" value="Glyco_transf_4"/>
    <property type="match status" value="1"/>
</dbReference>
<gene>
    <name evidence="5" type="ORF">G1C98_1147</name>
</gene>
<dbReference type="Pfam" id="PF00534">
    <property type="entry name" value="Glycos_transf_1"/>
    <property type="match status" value="1"/>
</dbReference>
<comment type="caution">
    <text evidence="5">The sequence shown here is derived from an EMBL/GenBank/DDBJ whole genome shotgun (WGS) entry which is preliminary data.</text>
</comment>
<evidence type="ECO:0000259" key="3">
    <source>
        <dbReference type="Pfam" id="PF00534"/>
    </source>
</evidence>
<dbReference type="GO" id="GO:1901137">
    <property type="term" value="P:carbohydrate derivative biosynthetic process"/>
    <property type="evidence" value="ECO:0007669"/>
    <property type="project" value="UniProtKB-ARBA"/>
</dbReference>
<dbReference type="GO" id="GO:0016757">
    <property type="term" value="F:glycosyltransferase activity"/>
    <property type="evidence" value="ECO:0007669"/>
    <property type="project" value="UniProtKB-KW"/>
</dbReference>
<keyword evidence="2 5" id="KW-0808">Transferase</keyword>
<dbReference type="EMBL" id="JAAIIF010000009">
    <property type="protein sequence ID" value="NMM96411.1"/>
    <property type="molecule type" value="Genomic_DNA"/>
</dbReference>
<keyword evidence="1" id="KW-0328">Glycosyltransferase</keyword>
<evidence type="ECO:0000256" key="2">
    <source>
        <dbReference type="ARBA" id="ARBA00022679"/>
    </source>
</evidence>
<evidence type="ECO:0000256" key="1">
    <source>
        <dbReference type="ARBA" id="ARBA00022676"/>
    </source>
</evidence>